<keyword evidence="2" id="KW-1185">Reference proteome</keyword>
<organism evidence="1 2">
    <name type="scientific">Arabis nemorensis</name>
    <dbReference type="NCBI Taxonomy" id="586526"/>
    <lineage>
        <taxon>Eukaryota</taxon>
        <taxon>Viridiplantae</taxon>
        <taxon>Streptophyta</taxon>
        <taxon>Embryophyta</taxon>
        <taxon>Tracheophyta</taxon>
        <taxon>Spermatophyta</taxon>
        <taxon>Magnoliopsida</taxon>
        <taxon>eudicotyledons</taxon>
        <taxon>Gunneridae</taxon>
        <taxon>Pentapetalae</taxon>
        <taxon>rosids</taxon>
        <taxon>malvids</taxon>
        <taxon>Brassicales</taxon>
        <taxon>Brassicaceae</taxon>
        <taxon>Arabideae</taxon>
        <taxon>Arabis</taxon>
    </lineage>
</organism>
<evidence type="ECO:0000313" key="2">
    <source>
        <dbReference type="Proteomes" id="UP000489600"/>
    </source>
</evidence>
<evidence type="ECO:0000313" key="1">
    <source>
        <dbReference type="EMBL" id="VVA91146.1"/>
    </source>
</evidence>
<protein>
    <submittedName>
        <fullName evidence="1">Uncharacterized protein</fullName>
    </submittedName>
</protein>
<dbReference type="Proteomes" id="UP000489600">
    <property type="component" value="Unassembled WGS sequence"/>
</dbReference>
<sequence length="76" mass="8955">MFFTGIHFSDCRPLRRTTTTTKIPMHYSTAEFYEYWRRGISDERRLSVVNSSDKYDLVYRVSGKKVPAGPNPLHNR</sequence>
<dbReference type="OrthoDB" id="663321at2759"/>
<comment type="caution">
    <text evidence="1">The sequence shown here is derived from an EMBL/GenBank/DDBJ whole genome shotgun (WGS) entry which is preliminary data.</text>
</comment>
<reference evidence="1" key="1">
    <citation type="submission" date="2019-07" db="EMBL/GenBank/DDBJ databases">
        <authorList>
            <person name="Dittberner H."/>
        </authorList>
    </citation>
    <scope>NUCLEOTIDE SEQUENCE [LARGE SCALE GENOMIC DNA]</scope>
</reference>
<dbReference type="EMBL" id="CABITT030000001">
    <property type="protein sequence ID" value="VVA91146.1"/>
    <property type="molecule type" value="Genomic_DNA"/>
</dbReference>
<gene>
    <name evidence="1" type="ORF">ANE_LOCUS1591</name>
</gene>
<proteinExistence type="predicted"/>
<dbReference type="AlphaFoldDB" id="A0A565AP14"/>
<name>A0A565AP14_9BRAS</name>
<accession>A0A565AP14</accession>